<dbReference type="InterPro" id="IPR041496">
    <property type="entry name" value="YitH/HolE_GNAT"/>
</dbReference>
<accession>A0ABV4NSA8</accession>
<dbReference type="Pfam" id="PF18014">
    <property type="entry name" value="Acetyltransf_18"/>
    <property type="match status" value="1"/>
</dbReference>
<organism evidence="2 3">
    <name type="scientific">Microbulbifer echini</name>
    <dbReference type="NCBI Taxonomy" id="1529067"/>
    <lineage>
        <taxon>Bacteria</taxon>
        <taxon>Pseudomonadati</taxon>
        <taxon>Pseudomonadota</taxon>
        <taxon>Gammaproteobacteria</taxon>
        <taxon>Cellvibrionales</taxon>
        <taxon>Microbulbiferaceae</taxon>
        <taxon>Microbulbifer</taxon>
    </lineage>
</organism>
<dbReference type="PROSITE" id="PS51186">
    <property type="entry name" value="GNAT"/>
    <property type="match status" value="1"/>
</dbReference>
<comment type="caution">
    <text evidence="2">The sequence shown here is derived from an EMBL/GenBank/DDBJ whole genome shotgun (WGS) entry which is preliminary data.</text>
</comment>
<sequence>MVKDILAIRNMCRSEIDILVDWADHEGWNPGRHDAEVFWETNPEAFIAAEVQKGLIGAGSIASYGGNYGFMGFFIIRPEYRGFGFGRKLWYLMCERMLERLRPGASVGLDAAFQMQNFYAKGGFVFSHRNLRFCMEIPIENKLNDTRNHEVLPLTEIPFTQLLEYDTSCFSTQRARFLRAWLCQKDSRALGLVQSGELRGYGLIRRCRTGFKVGPLFANTIKVADSLLVELASFASGNSIFLDVPENNPKAMELTQRYNMKEIFGCARMYLGSIPNVAHERIFGVTTFELG</sequence>
<evidence type="ECO:0000313" key="2">
    <source>
        <dbReference type="EMBL" id="MFA0792185.1"/>
    </source>
</evidence>
<dbReference type="InterPro" id="IPR016181">
    <property type="entry name" value="Acyl_CoA_acyltransferase"/>
</dbReference>
<keyword evidence="3" id="KW-1185">Reference proteome</keyword>
<dbReference type="SUPFAM" id="SSF55729">
    <property type="entry name" value="Acyl-CoA N-acyltransferases (Nat)"/>
    <property type="match status" value="1"/>
</dbReference>
<protein>
    <submittedName>
        <fullName evidence="2">GNAT family N-acetyltransferase</fullName>
        <ecNumber evidence="2">2.3.1.-</ecNumber>
    </submittedName>
</protein>
<reference evidence="2 3" key="1">
    <citation type="submission" date="2024-08" db="EMBL/GenBank/DDBJ databases">
        <authorList>
            <person name="Ishaq N."/>
        </authorList>
    </citation>
    <scope>NUCLEOTIDE SEQUENCE [LARGE SCALE GENOMIC DNA]</scope>
    <source>
        <strain evidence="2 3">JCM 30400</strain>
    </source>
</reference>
<name>A0ABV4NSA8_9GAMM</name>
<dbReference type="Pfam" id="PF00583">
    <property type="entry name" value="Acetyltransf_1"/>
    <property type="match status" value="1"/>
</dbReference>
<feature type="domain" description="N-acetyltransferase" evidence="1">
    <location>
        <begin position="6"/>
        <end position="140"/>
    </location>
</feature>
<keyword evidence="2" id="KW-0808">Transferase</keyword>
<dbReference type="Gene3D" id="3.40.630.30">
    <property type="match status" value="1"/>
</dbReference>
<dbReference type="EMBL" id="JBGMEL010000020">
    <property type="protein sequence ID" value="MFA0792185.1"/>
    <property type="molecule type" value="Genomic_DNA"/>
</dbReference>
<evidence type="ECO:0000259" key="1">
    <source>
        <dbReference type="PROSITE" id="PS51186"/>
    </source>
</evidence>
<dbReference type="RefSeq" id="WP_371844579.1">
    <property type="nucleotide sequence ID" value="NZ_JBGMEL010000020.1"/>
</dbReference>
<evidence type="ECO:0000313" key="3">
    <source>
        <dbReference type="Proteomes" id="UP001569414"/>
    </source>
</evidence>
<gene>
    <name evidence="2" type="ORF">ACCI51_16675</name>
</gene>
<proteinExistence type="predicted"/>
<dbReference type="GO" id="GO:0016746">
    <property type="term" value="F:acyltransferase activity"/>
    <property type="evidence" value="ECO:0007669"/>
    <property type="project" value="UniProtKB-KW"/>
</dbReference>
<dbReference type="InterPro" id="IPR000182">
    <property type="entry name" value="GNAT_dom"/>
</dbReference>
<dbReference type="InterPro" id="IPR052729">
    <property type="entry name" value="Acyl/Acetyltrans_Enzymes"/>
</dbReference>
<dbReference type="EC" id="2.3.1.-" evidence="2"/>
<dbReference type="PANTHER" id="PTHR47237">
    <property type="entry name" value="SLL0310 PROTEIN"/>
    <property type="match status" value="1"/>
</dbReference>
<keyword evidence="2" id="KW-0012">Acyltransferase</keyword>
<dbReference type="Gene3D" id="3.40.630.90">
    <property type="match status" value="1"/>
</dbReference>
<dbReference type="Proteomes" id="UP001569414">
    <property type="component" value="Unassembled WGS sequence"/>
</dbReference>
<dbReference type="CDD" id="cd04301">
    <property type="entry name" value="NAT_SF"/>
    <property type="match status" value="1"/>
</dbReference>
<dbReference type="PANTHER" id="PTHR47237:SF1">
    <property type="entry name" value="SLL0310 PROTEIN"/>
    <property type="match status" value="1"/>
</dbReference>